<dbReference type="EMBL" id="CYHB01000002">
    <property type="protein sequence ID" value="CUA85199.1"/>
    <property type="molecule type" value="Genomic_DNA"/>
</dbReference>
<name>A0A0K6H395_9GAMM</name>
<evidence type="ECO:0000313" key="2">
    <source>
        <dbReference type="Proteomes" id="UP000182598"/>
    </source>
</evidence>
<evidence type="ECO:0000313" key="1">
    <source>
        <dbReference type="EMBL" id="CUA85199.1"/>
    </source>
</evidence>
<proteinExistence type="predicted"/>
<protein>
    <submittedName>
        <fullName evidence="1">Uncharacterized protein</fullName>
    </submittedName>
</protein>
<sequence>MVACLSTAACADFTPGCGSDKAVDEVVRVIKNQAPTMQEIKIERVHTLRTNFATGEVLCSAAVIKTDSSAAKKRVSVGYNVYYDTNRRLAVSVYGAPE</sequence>
<dbReference type="Proteomes" id="UP000182598">
    <property type="component" value="Unassembled WGS sequence"/>
</dbReference>
<reference evidence="2" key="1">
    <citation type="submission" date="2015-08" db="EMBL/GenBank/DDBJ databases">
        <authorList>
            <person name="Varghese N."/>
        </authorList>
    </citation>
    <scope>NUCLEOTIDE SEQUENCE [LARGE SCALE GENOMIC DNA]</scope>
    <source>
        <strain evidence="2">DSM 27808</strain>
    </source>
</reference>
<keyword evidence="2" id="KW-1185">Reference proteome</keyword>
<accession>A0A0K6H395</accession>
<gene>
    <name evidence="1" type="ORF">Ga0061064_1141</name>
</gene>
<organism evidence="1 2">
    <name type="scientific">Pseudidiomarina woesei</name>
    <dbReference type="NCBI Taxonomy" id="1381080"/>
    <lineage>
        <taxon>Bacteria</taxon>
        <taxon>Pseudomonadati</taxon>
        <taxon>Pseudomonadota</taxon>
        <taxon>Gammaproteobacteria</taxon>
        <taxon>Alteromonadales</taxon>
        <taxon>Idiomarinaceae</taxon>
        <taxon>Pseudidiomarina</taxon>
    </lineage>
</organism>
<dbReference type="AlphaFoldDB" id="A0A0K6H395"/>